<dbReference type="InterPro" id="IPR000182">
    <property type="entry name" value="GNAT_dom"/>
</dbReference>
<evidence type="ECO:0000259" key="1">
    <source>
        <dbReference type="Pfam" id="PF00583"/>
    </source>
</evidence>
<reference evidence="2" key="1">
    <citation type="submission" date="2021-02" db="EMBL/GenBank/DDBJ databases">
        <authorList>
            <person name="Bekaert M."/>
        </authorList>
    </citation>
    <scope>NUCLEOTIDE SEQUENCE</scope>
    <source>
        <strain evidence="2">IoA-00</strain>
    </source>
</reference>
<sequence length="187" mass="21617">MITFRYKTSIITPTNFKAVLNYMDTHFWKDEPMVQHLNFQPYPKVTDVIIMDSLKKGTSIMITDKHTQSILAVGINGTLTINEKYPEYDDTKFMKIIKALNDLYVQADEKHGNIFKLFETTNFFEISHLSVAKEARGRGLCKEIIKETLKIAKKLGFQAVIVEATANHSRRALLHEGFIEYHMKNFP</sequence>
<dbReference type="PANTHER" id="PTHR20905">
    <property type="entry name" value="N-ACETYLTRANSFERASE-RELATED"/>
    <property type="match status" value="1"/>
</dbReference>
<organism evidence="2 3">
    <name type="scientific">Lepeophtheirus salmonis</name>
    <name type="common">Salmon louse</name>
    <name type="synonym">Caligus salmonis</name>
    <dbReference type="NCBI Taxonomy" id="72036"/>
    <lineage>
        <taxon>Eukaryota</taxon>
        <taxon>Metazoa</taxon>
        <taxon>Ecdysozoa</taxon>
        <taxon>Arthropoda</taxon>
        <taxon>Crustacea</taxon>
        <taxon>Multicrustacea</taxon>
        <taxon>Hexanauplia</taxon>
        <taxon>Copepoda</taxon>
        <taxon>Siphonostomatoida</taxon>
        <taxon>Caligidae</taxon>
        <taxon>Lepeophtheirus</taxon>
    </lineage>
</organism>
<dbReference type="OrthoDB" id="2115692at2759"/>
<dbReference type="InterPro" id="IPR016181">
    <property type="entry name" value="Acyl_CoA_acyltransferase"/>
</dbReference>
<dbReference type="Pfam" id="PF00583">
    <property type="entry name" value="Acetyltransf_1"/>
    <property type="match status" value="1"/>
</dbReference>
<keyword evidence="3" id="KW-1185">Reference proteome</keyword>
<dbReference type="PANTHER" id="PTHR20905:SF1">
    <property type="entry name" value="AT07410P-RELATED"/>
    <property type="match status" value="1"/>
</dbReference>
<proteinExistence type="predicted"/>
<dbReference type="Gene3D" id="3.40.630.30">
    <property type="match status" value="1"/>
</dbReference>
<gene>
    <name evidence="2" type="ORF">LSAA_4978</name>
</gene>
<dbReference type="CDD" id="cd04301">
    <property type="entry name" value="NAT_SF"/>
    <property type="match status" value="1"/>
</dbReference>
<feature type="domain" description="N-acetyltransferase" evidence="1">
    <location>
        <begin position="117"/>
        <end position="173"/>
    </location>
</feature>
<dbReference type="GO" id="GO:0008080">
    <property type="term" value="F:N-acetyltransferase activity"/>
    <property type="evidence" value="ECO:0007669"/>
    <property type="project" value="TreeGrafter"/>
</dbReference>
<evidence type="ECO:0000313" key="3">
    <source>
        <dbReference type="Proteomes" id="UP000675881"/>
    </source>
</evidence>
<accession>A0A7R8H3F0</accession>
<dbReference type="SUPFAM" id="SSF55729">
    <property type="entry name" value="Acyl-CoA N-acyltransferases (Nat)"/>
    <property type="match status" value="1"/>
</dbReference>
<name>A0A7R8H3F0_LEPSM</name>
<dbReference type="AlphaFoldDB" id="A0A7R8H3F0"/>
<dbReference type="Proteomes" id="UP000675881">
    <property type="component" value="Chromosome 14"/>
</dbReference>
<protein>
    <submittedName>
        <fullName evidence="2">(salmon louse) hypothetical protein</fullName>
    </submittedName>
</protein>
<evidence type="ECO:0000313" key="2">
    <source>
        <dbReference type="EMBL" id="CAF2843095.1"/>
    </source>
</evidence>
<dbReference type="EMBL" id="HG994593">
    <property type="protein sequence ID" value="CAF2843095.1"/>
    <property type="molecule type" value="Genomic_DNA"/>
</dbReference>